<keyword evidence="4" id="KW-1185">Reference proteome</keyword>
<keyword evidence="2" id="KW-0560">Oxidoreductase</keyword>
<organism evidence="3 4">
    <name type="scientific">Arctia plantaginis</name>
    <name type="common">Wood tiger moth</name>
    <name type="synonym">Phalaena plantaginis</name>
    <dbReference type="NCBI Taxonomy" id="874455"/>
    <lineage>
        <taxon>Eukaryota</taxon>
        <taxon>Metazoa</taxon>
        <taxon>Ecdysozoa</taxon>
        <taxon>Arthropoda</taxon>
        <taxon>Hexapoda</taxon>
        <taxon>Insecta</taxon>
        <taxon>Pterygota</taxon>
        <taxon>Neoptera</taxon>
        <taxon>Endopterygota</taxon>
        <taxon>Lepidoptera</taxon>
        <taxon>Glossata</taxon>
        <taxon>Ditrysia</taxon>
        <taxon>Noctuoidea</taxon>
        <taxon>Erebidae</taxon>
        <taxon>Arctiinae</taxon>
        <taxon>Arctia</taxon>
    </lineage>
</organism>
<dbReference type="Gene3D" id="1.10.1530.10">
    <property type="match status" value="1"/>
</dbReference>
<evidence type="ECO:0000313" key="3">
    <source>
        <dbReference type="EMBL" id="CAB3242354.1"/>
    </source>
</evidence>
<name>A0A8S1ABP5_ARCPL</name>
<sequence>MSIRVRIAEARRFIVDCLKAAGANETPAMQQAELFIQADRMGHQSHGLNRLESCVNDITNKVCEPNNEPEIIKESRSTAWIDARNCLGATSSQLGMDLAVTKAKDTGIGWVSVKGSNHNGMLGYWAKLAAKKGFIGLAFANSAPLVAPTRSKKAALGTNPLAVVAPAGDDEFFFLEMATSAVTLGVIEMRRKVHMYIPDGWALGLDGRATTDPEEAMRTSVLMPLGGGETTSGYKGYGLCAAVELLTGMCAGSNYAHHIQPLGASTAENPANLGQTFICVNPNSFAPGFHTRLLECMQYWRQLEPVDAEKPVIAPGDIEKMAAEATDARNAILYLPYQISICAALAEKLNVKHIETIVDKE</sequence>
<evidence type="ECO:0008006" key="5">
    <source>
        <dbReference type="Google" id="ProtNLM"/>
    </source>
</evidence>
<dbReference type="EMBL" id="CADEBC010000513">
    <property type="protein sequence ID" value="CAB3242354.1"/>
    <property type="molecule type" value="Genomic_DNA"/>
</dbReference>
<dbReference type="InterPro" id="IPR043143">
    <property type="entry name" value="Mal/L-sulf/L-lact_DH-like_NADP"/>
</dbReference>
<dbReference type="Proteomes" id="UP000494106">
    <property type="component" value="Unassembled WGS sequence"/>
</dbReference>
<gene>
    <name evidence="3" type="ORF">APLA_LOCUS8995</name>
</gene>
<dbReference type="Gene3D" id="3.30.1370.60">
    <property type="entry name" value="Hypothetical oxidoreductase yiak, domain 2"/>
    <property type="match status" value="1"/>
</dbReference>
<accession>A0A8S1ABP5</accession>
<dbReference type="Pfam" id="PF02615">
    <property type="entry name" value="Ldh_2"/>
    <property type="match status" value="1"/>
</dbReference>
<comment type="caution">
    <text evidence="3">The sequence shown here is derived from an EMBL/GenBank/DDBJ whole genome shotgun (WGS) entry which is preliminary data.</text>
</comment>
<evidence type="ECO:0000256" key="2">
    <source>
        <dbReference type="ARBA" id="ARBA00023002"/>
    </source>
</evidence>
<protein>
    <recommendedName>
        <fullName evidence="5">Malate dehydrogenase</fullName>
    </recommendedName>
</protein>
<evidence type="ECO:0000313" key="4">
    <source>
        <dbReference type="Proteomes" id="UP000494106"/>
    </source>
</evidence>
<dbReference type="InterPro" id="IPR043144">
    <property type="entry name" value="Mal/L-sulf/L-lact_DH-like_ah"/>
</dbReference>
<dbReference type="PANTHER" id="PTHR11091">
    <property type="entry name" value="OXIDOREDUCTASE-RELATED"/>
    <property type="match status" value="1"/>
</dbReference>
<evidence type="ECO:0000256" key="1">
    <source>
        <dbReference type="ARBA" id="ARBA00006056"/>
    </source>
</evidence>
<dbReference type="PANTHER" id="PTHR11091:SF0">
    <property type="entry name" value="MALATE DEHYDROGENASE"/>
    <property type="match status" value="1"/>
</dbReference>
<dbReference type="AlphaFoldDB" id="A0A8S1ABP5"/>
<dbReference type="InterPro" id="IPR003767">
    <property type="entry name" value="Malate/L-lactate_DH-like"/>
</dbReference>
<reference evidence="3 4" key="1">
    <citation type="submission" date="2020-04" db="EMBL/GenBank/DDBJ databases">
        <authorList>
            <person name="Wallbank WR R."/>
            <person name="Pardo Diaz C."/>
            <person name="Kozak K."/>
            <person name="Martin S."/>
            <person name="Jiggins C."/>
            <person name="Moest M."/>
            <person name="Warren A I."/>
            <person name="Byers J.R.P. K."/>
            <person name="Montejo-Kovacevich G."/>
            <person name="Yen C E."/>
        </authorList>
    </citation>
    <scope>NUCLEOTIDE SEQUENCE [LARGE SCALE GENOMIC DNA]</scope>
</reference>
<dbReference type="OrthoDB" id="7881616at2759"/>
<comment type="similarity">
    <text evidence="1">Belongs to the LDH2/MDH2 oxidoreductase family.</text>
</comment>
<proteinExistence type="inferred from homology"/>
<dbReference type="GO" id="GO:0016491">
    <property type="term" value="F:oxidoreductase activity"/>
    <property type="evidence" value="ECO:0007669"/>
    <property type="project" value="UniProtKB-KW"/>
</dbReference>
<dbReference type="SUPFAM" id="SSF89733">
    <property type="entry name" value="L-sulfolactate dehydrogenase-like"/>
    <property type="match status" value="1"/>
</dbReference>
<dbReference type="InterPro" id="IPR036111">
    <property type="entry name" value="Mal/L-sulfo/L-lacto_DH-like_sf"/>
</dbReference>